<keyword evidence="2" id="KW-0964">Secreted</keyword>
<dbReference type="PROSITE" id="PS50292">
    <property type="entry name" value="PEROXIDASE_3"/>
    <property type="match status" value="1"/>
</dbReference>
<dbReference type="SUPFAM" id="SSF48113">
    <property type="entry name" value="Heme-dependent peroxidases"/>
    <property type="match status" value="1"/>
</dbReference>
<dbReference type="PRINTS" id="PR00457">
    <property type="entry name" value="ANPEROXIDASE"/>
</dbReference>
<organism evidence="6 7">
    <name type="scientific">Orchesella dallaii</name>
    <dbReference type="NCBI Taxonomy" id="48710"/>
    <lineage>
        <taxon>Eukaryota</taxon>
        <taxon>Metazoa</taxon>
        <taxon>Ecdysozoa</taxon>
        <taxon>Arthropoda</taxon>
        <taxon>Hexapoda</taxon>
        <taxon>Collembola</taxon>
        <taxon>Entomobryomorpha</taxon>
        <taxon>Entomobryoidea</taxon>
        <taxon>Orchesellidae</taxon>
        <taxon>Orchesellinae</taxon>
        <taxon>Orchesella</taxon>
    </lineage>
</organism>
<reference evidence="6 7" key="1">
    <citation type="submission" date="2024-08" db="EMBL/GenBank/DDBJ databases">
        <authorList>
            <person name="Cucini C."/>
            <person name="Frati F."/>
        </authorList>
    </citation>
    <scope>NUCLEOTIDE SEQUENCE [LARGE SCALE GENOMIC DNA]</scope>
</reference>
<keyword evidence="3" id="KW-0575">Peroxidase</keyword>
<evidence type="ECO:0008006" key="8">
    <source>
        <dbReference type="Google" id="ProtNLM"/>
    </source>
</evidence>
<evidence type="ECO:0000256" key="2">
    <source>
        <dbReference type="ARBA" id="ARBA00022525"/>
    </source>
</evidence>
<dbReference type="PANTHER" id="PTHR11475">
    <property type="entry name" value="OXIDASE/PEROXIDASE"/>
    <property type="match status" value="1"/>
</dbReference>
<evidence type="ECO:0000256" key="3">
    <source>
        <dbReference type="ARBA" id="ARBA00022559"/>
    </source>
</evidence>
<dbReference type="InterPro" id="IPR010255">
    <property type="entry name" value="Haem_peroxidase_sf"/>
</dbReference>
<proteinExistence type="predicted"/>
<dbReference type="Proteomes" id="UP001642540">
    <property type="component" value="Unassembled WGS sequence"/>
</dbReference>
<dbReference type="CDD" id="cd09823">
    <property type="entry name" value="peroxinectin_like"/>
    <property type="match status" value="1"/>
</dbReference>
<name>A0ABP1RKC1_9HEXA</name>
<comment type="caution">
    <text evidence="6">The sequence shown here is derived from an EMBL/GenBank/DDBJ whole genome shotgun (WGS) entry which is preliminary data.</text>
</comment>
<accession>A0ABP1RKC1</accession>
<feature type="signal peptide" evidence="5">
    <location>
        <begin position="1"/>
        <end position="23"/>
    </location>
</feature>
<evidence type="ECO:0000313" key="6">
    <source>
        <dbReference type="EMBL" id="CAL8129486.1"/>
    </source>
</evidence>
<evidence type="ECO:0000256" key="4">
    <source>
        <dbReference type="ARBA" id="ARBA00023180"/>
    </source>
</evidence>
<keyword evidence="3" id="KW-0560">Oxidoreductase</keyword>
<evidence type="ECO:0000256" key="1">
    <source>
        <dbReference type="ARBA" id="ARBA00004613"/>
    </source>
</evidence>
<comment type="subcellular location">
    <subcellularLocation>
        <location evidence="1">Secreted</location>
    </subcellularLocation>
</comment>
<keyword evidence="5" id="KW-0732">Signal</keyword>
<evidence type="ECO:0000313" key="7">
    <source>
        <dbReference type="Proteomes" id="UP001642540"/>
    </source>
</evidence>
<dbReference type="Gene3D" id="1.10.640.10">
    <property type="entry name" value="Haem peroxidase domain superfamily, animal type"/>
    <property type="match status" value="1"/>
</dbReference>
<sequence>MKLRMASNVALILAWLFVPFVCGSTYPWADILDDMANEVDFDFVSSLLTNLVSEVKERIRNESVNLDRPFQLDTRTSAKFTPDTEAIGRESNHNLYFYELMTLRYGIPKATAIRLLRRHLSPLCQMKHKFCNPVTPFRSIDGSCNNIQHPYWGASFTPFDRILPAEYEDGFNEPRGGLSSVALPNPRLISTTIHYDVISPDTSITNMVPQFGQFVDHDMTLAPEGDKHCCTTDLGHKDCWPIKIPSNDPFFSTLSSPQTCMDFTRSTPFCFPAGTGIREQFNILTAFLDASQVYGSDAERAEQLRAFNGGRLAVDTNNVWFLPTVAQVEERTNKRIPFMGKYLAGDERVNEMPALTTMHTLLVREHNRIAAEVQALRPQWSDDEVFENARRILIAEWQNVVYGEYLPVILGDETMIAFDLQLTNEHTLYNPMLNPTIFHAFATAAYRFGHTLINGIIQLYKGLAKVGSYPLKDNFFESEQLDQNNGDGYNLILGGLMVQNAQTYDPHVTEALTNFVLKPRTAEFGSDLIARNVQRGREHGVPPYTAYRQICQLSPLTTWNNRPEEIISQTWSLLRKLYKSPRDIDLFTGGMSEVPVNGGYSGATFNCLKAMQFYRTKYGDRYFFTHGTQAGSFTRTQLQHIRNRTLSDIMCENSDLDMATVNVFRVPSANNPQVYCNDESRHKLNVELLLEKVQL</sequence>
<protein>
    <recommendedName>
        <fullName evidence="8">Chorion peroxidase</fullName>
    </recommendedName>
</protein>
<dbReference type="EMBL" id="CAXLJM020000078">
    <property type="protein sequence ID" value="CAL8129486.1"/>
    <property type="molecule type" value="Genomic_DNA"/>
</dbReference>
<keyword evidence="7" id="KW-1185">Reference proteome</keyword>
<dbReference type="PANTHER" id="PTHR11475:SF4">
    <property type="entry name" value="CHORION PEROXIDASE"/>
    <property type="match status" value="1"/>
</dbReference>
<dbReference type="Pfam" id="PF03098">
    <property type="entry name" value="An_peroxidase"/>
    <property type="match status" value="1"/>
</dbReference>
<dbReference type="InterPro" id="IPR019791">
    <property type="entry name" value="Haem_peroxidase_animal"/>
</dbReference>
<gene>
    <name evidence="6" type="ORF">ODALV1_LOCUS23219</name>
</gene>
<evidence type="ECO:0000256" key="5">
    <source>
        <dbReference type="SAM" id="SignalP"/>
    </source>
</evidence>
<dbReference type="InterPro" id="IPR037120">
    <property type="entry name" value="Haem_peroxidase_sf_animal"/>
</dbReference>
<feature type="chain" id="PRO_5046102866" description="Chorion peroxidase" evidence="5">
    <location>
        <begin position="24"/>
        <end position="695"/>
    </location>
</feature>
<keyword evidence="4" id="KW-0325">Glycoprotein</keyword>